<dbReference type="OrthoDB" id="3181812at2"/>
<gene>
    <name evidence="6" type="ORF">FPZ12_018550</name>
</gene>
<sequence>MRTKVNGAPSGPASRSKAGSTISVIASLPVRLRWDDPLQPAGIVQMPIVRPRHARGAYARVMLELRHLDYFRAVAEYGSISRAAAALHLTQPTLSRQIAGLEKSLGHRLLRRTPAGTELTAVGEGLRRHLSSIFELVDRIPEVLQAAATARHLVHLGVPSGIPDGWIEAYLNSVHEAAPEIHFAIVEATSEEQRRLLLNGLLDLSLMHTQPPELHAEPLFRQRLGCVFREGAEAGDRAELDVTDLSGLRVMAHSAKGEEAGLRAAATAAGAEVGWLFRAFSEHSELIANSSRVDAVLIGSTSARKWFPSWRWVPFHAERPEHWMRTWVAWAGNDPKHGDVLLGCLRETARQYRDDPTYESTG</sequence>
<keyword evidence="7" id="KW-1185">Reference proteome</keyword>
<dbReference type="InterPro" id="IPR036390">
    <property type="entry name" value="WH_DNA-bd_sf"/>
</dbReference>
<keyword evidence="2" id="KW-0805">Transcription regulation</keyword>
<name>A0A5N0V4S7_9PSEU</name>
<feature type="domain" description="HTH lysR-type" evidence="5">
    <location>
        <begin position="63"/>
        <end position="120"/>
    </location>
</feature>
<dbReference type="PANTHER" id="PTHR30346:SF28">
    <property type="entry name" value="HTH-TYPE TRANSCRIPTIONAL REGULATOR CYNR"/>
    <property type="match status" value="1"/>
</dbReference>
<keyword evidence="4" id="KW-0804">Transcription</keyword>
<evidence type="ECO:0000259" key="5">
    <source>
        <dbReference type="PROSITE" id="PS50931"/>
    </source>
</evidence>
<comment type="caution">
    <text evidence="6">The sequence shown here is derived from an EMBL/GenBank/DDBJ whole genome shotgun (WGS) entry which is preliminary data.</text>
</comment>
<proteinExistence type="inferred from homology"/>
<dbReference type="PRINTS" id="PR00039">
    <property type="entry name" value="HTHLYSR"/>
</dbReference>
<dbReference type="Pfam" id="PF03466">
    <property type="entry name" value="LysR_substrate"/>
    <property type="match status" value="1"/>
</dbReference>
<dbReference type="GO" id="GO:0003700">
    <property type="term" value="F:DNA-binding transcription factor activity"/>
    <property type="evidence" value="ECO:0007669"/>
    <property type="project" value="InterPro"/>
</dbReference>
<organism evidence="6 7">
    <name type="scientific">Amycolatopsis acidicola</name>
    <dbReference type="NCBI Taxonomy" id="2596893"/>
    <lineage>
        <taxon>Bacteria</taxon>
        <taxon>Bacillati</taxon>
        <taxon>Actinomycetota</taxon>
        <taxon>Actinomycetes</taxon>
        <taxon>Pseudonocardiales</taxon>
        <taxon>Pseudonocardiaceae</taxon>
        <taxon>Amycolatopsis</taxon>
    </lineage>
</organism>
<dbReference type="EMBL" id="VMNW02000025">
    <property type="protein sequence ID" value="KAA9160093.1"/>
    <property type="molecule type" value="Genomic_DNA"/>
</dbReference>
<dbReference type="AlphaFoldDB" id="A0A5N0V4S7"/>
<evidence type="ECO:0000256" key="1">
    <source>
        <dbReference type="ARBA" id="ARBA00009437"/>
    </source>
</evidence>
<evidence type="ECO:0000313" key="6">
    <source>
        <dbReference type="EMBL" id="KAA9160093.1"/>
    </source>
</evidence>
<reference evidence="6" key="1">
    <citation type="submission" date="2019-09" db="EMBL/GenBank/DDBJ databases">
        <authorList>
            <person name="Teo W.F.A."/>
            <person name="Duangmal K."/>
        </authorList>
    </citation>
    <scope>NUCLEOTIDE SEQUENCE [LARGE SCALE GENOMIC DNA]</scope>
    <source>
        <strain evidence="6">K81G1</strain>
    </source>
</reference>
<dbReference type="SUPFAM" id="SSF46785">
    <property type="entry name" value="Winged helix' DNA-binding domain"/>
    <property type="match status" value="1"/>
</dbReference>
<dbReference type="GO" id="GO:0003677">
    <property type="term" value="F:DNA binding"/>
    <property type="evidence" value="ECO:0007669"/>
    <property type="project" value="UniProtKB-KW"/>
</dbReference>
<dbReference type="Pfam" id="PF00126">
    <property type="entry name" value="HTH_1"/>
    <property type="match status" value="1"/>
</dbReference>
<dbReference type="Gene3D" id="1.10.10.10">
    <property type="entry name" value="Winged helix-like DNA-binding domain superfamily/Winged helix DNA-binding domain"/>
    <property type="match status" value="1"/>
</dbReference>
<evidence type="ECO:0000256" key="3">
    <source>
        <dbReference type="ARBA" id="ARBA00023125"/>
    </source>
</evidence>
<dbReference type="GO" id="GO:0032993">
    <property type="term" value="C:protein-DNA complex"/>
    <property type="evidence" value="ECO:0007669"/>
    <property type="project" value="TreeGrafter"/>
</dbReference>
<dbReference type="FunFam" id="1.10.10.10:FF:000001">
    <property type="entry name" value="LysR family transcriptional regulator"/>
    <property type="match status" value="1"/>
</dbReference>
<protein>
    <submittedName>
        <fullName evidence="6">LysR family transcriptional regulator</fullName>
    </submittedName>
</protein>
<evidence type="ECO:0000256" key="4">
    <source>
        <dbReference type="ARBA" id="ARBA00023163"/>
    </source>
</evidence>
<evidence type="ECO:0000313" key="7">
    <source>
        <dbReference type="Proteomes" id="UP000319769"/>
    </source>
</evidence>
<dbReference type="InterPro" id="IPR036388">
    <property type="entry name" value="WH-like_DNA-bd_sf"/>
</dbReference>
<dbReference type="InterPro" id="IPR000847">
    <property type="entry name" value="LysR_HTH_N"/>
</dbReference>
<dbReference type="InterPro" id="IPR005119">
    <property type="entry name" value="LysR_subst-bd"/>
</dbReference>
<comment type="similarity">
    <text evidence="1">Belongs to the LysR transcriptional regulatory family.</text>
</comment>
<accession>A0A5N0V4S7</accession>
<dbReference type="SUPFAM" id="SSF53850">
    <property type="entry name" value="Periplasmic binding protein-like II"/>
    <property type="match status" value="1"/>
</dbReference>
<keyword evidence="3" id="KW-0238">DNA-binding</keyword>
<dbReference type="Proteomes" id="UP000319769">
    <property type="component" value="Unassembled WGS sequence"/>
</dbReference>
<dbReference type="PANTHER" id="PTHR30346">
    <property type="entry name" value="TRANSCRIPTIONAL DUAL REGULATOR HCAR-RELATED"/>
    <property type="match status" value="1"/>
</dbReference>
<dbReference type="Gene3D" id="3.40.190.290">
    <property type="match status" value="1"/>
</dbReference>
<dbReference type="PROSITE" id="PS50931">
    <property type="entry name" value="HTH_LYSR"/>
    <property type="match status" value="1"/>
</dbReference>
<evidence type="ECO:0000256" key="2">
    <source>
        <dbReference type="ARBA" id="ARBA00023015"/>
    </source>
</evidence>